<dbReference type="Gene3D" id="2.30.29.30">
    <property type="entry name" value="Pleckstrin-homology domain (PH domain)/Phosphotyrosine-binding domain (PTB)"/>
    <property type="match status" value="1"/>
</dbReference>
<dbReference type="SUPFAM" id="SSF56112">
    <property type="entry name" value="Protein kinase-like (PK-like)"/>
    <property type="match status" value="1"/>
</dbReference>
<dbReference type="Pfam" id="PF07714">
    <property type="entry name" value="PK_Tyr_Ser-Thr"/>
    <property type="match status" value="1"/>
</dbReference>
<feature type="compositionally biased region" description="Polar residues" evidence="23">
    <location>
        <begin position="369"/>
        <end position="387"/>
    </location>
</feature>
<dbReference type="GO" id="GO:0004672">
    <property type="term" value="F:protein kinase activity"/>
    <property type="evidence" value="ECO:0007669"/>
    <property type="project" value="InterPro"/>
</dbReference>
<evidence type="ECO:0000256" key="8">
    <source>
        <dbReference type="ARBA" id="ARBA00022692"/>
    </source>
</evidence>
<dbReference type="EMBL" id="BSYO01000014">
    <property type="protein sequence ID" value="GMH14938.1"/>
    <property type="molecule type" value="Genomic_DNA"/>
</dbReference>
<dbReference type="Gene3D" id="3.30.200.20">
    <property type="entry name" value="Phosphorylase Kinase, domain 1"/>
    <property type="match status" value="1"/>
</dbReference>
<dbReference type="GO" id="GO:0008284">
    <property type="term" value="P:positive regulation of cell population proliferation"/>
    <property type="evidence" value="ECO:0007669"/>
    <property type="project" value="UniProtKB-ARBA"/>
</dbReference>
<evidence type="ECO:0000256" key="18">
    <source>
        <dbReference type="ARBA" id="ARBA00023175"/>
    </source>
</evidence>
<comment type="subcellular location">
    <subcellularLocation>
        <location evidence="2">Cytoplasm</location>
        <location evidence="2">Cytoskeleton</location>
    </subcellularLocation>
    <subcellularLocation>
        <location evidence="1">Membrane</location>
        <topology evidence="1">Single-pass membrane protein</topology>
    </subcellularLocation>
</comment>
<sequence>MTSMRKSDTGSPLSSSPRFSELSEHAVPLEVYSPDWLAGQLYFFNGSAMFTAEELSQAPAEVLGQSSHGTSYKATLETGQMLTVKWLMVGLVKNKKEFAKEVKKIGLMRHPNIVPVQAYYWGPHEQERLILSDYIQGDSLALHLYELTPRRYSPLLFSQRLAIAVDVARCLLFLRDRGMPHGNLKPTNILLAGPDLTICVTDYRLHRLMTPAGIAEQILNLRALGYCAPELSAATKPIPSLKADVYAFGLILLELLTGRSAGDIISGQSGAVHLADWVRLCDQEGRRRDCIDREISGGEDPSKPMDDMLGISLKSILPPTTRDRFSVALFFCLAVRSPSDPLLGDRVYDVLDHLAFIREMRVNLPPEMDQSSKFSSSCLNDNGTPSHSSAASNGDDYDSDGGSFFAPPTPMTLSMSISAELAGAIPLINKFQVEGFLRAMQKQIQSAGKRGFFSKRSSGPQNREKFTFEDMLCFQKDPIPTSLLKINNDLVSRATKLFQTILKYMGVDSSDRATPTSLDERVELVGKLYKHTLKRSELRDELFVQISKQTRNNPDRQYLIKAWELMYLCASSMPPSKDIGGYLSEYIHSVAYGVNIDSDIQVLAQNTLNALKHSIKAGPRQIIPGREEIEALLSSKKLTTIVFFLDETFEEITYDMSTTVADAVEVLAGIIKLDAYCSFSLFECRKVVTGSKSTDAGTEEYIGLDDNKYIADLLAEFKAAKDRSKGEILHCKLIFKKKLFRESDEAVTHPMFLQLSYVQLQHDYILGNYPVGRDDAAQLSALQILVEIGFIGNPEFCTDWTSLLERFLPRQIAITRAKQDWELDILSRYRLMENLTKEDARQQFLRLLRMLPFGNSVFFSVRKIDDPIGLLPGKVILGINKRGVHFFRPVPKEYLHSAELRDIMQFGSSNTAVFFKMRVAGVLHIFQFETKQGEEICVALQTHINDVMLRRYSKARVIASSTLNGDLSNSFKPAGAEVYEKRLQDLCKAAEESKKNVDRLLDELQEKQKQEVKLQEELECLKESSKFERQNLAKISSERDKLRLLYDEKDSALQSALLEKKSLEMRLAKLNDVVSETNAEKELSGANKQALNRIDDVTKLQSEELRSAEETVKRLIDEKLLLEQKILRLERKHVNETVAIEKKFEQERQTSLLQISELERKLEAVKRDLAIAESTLADRNADLSQLQNNLKELEELREMKEDIDRKNEQTASILKMQGAQLAELEVLYKEEQSLRKRYFNIIEDMKGKIRVYCRLRPLTDKEKTDKERNVVTSLDEFTVEHPWKDDKAKQFIYDHIFDGDGTQEEVFEDTKYLVQSAVDGYNVCIFAYGQTGSGKTYTIYGNERDPGLTPRATSELFKILKRDSKKFSFALKAYMVELYQDTLVDLLLPKNAKRLKLDIKKDSKGMVCVENVTIVHISTYEELRSIIQRGSEQRHTSGTLMNEESSRSHLILSIVVESTNLQMQSVARGKLSFVDLAGSERVKKSGSAGSQLKEAQSINKSLSALGDVISALSTGGQHIPYRNHKLTMLMSDSLGGNAKTLMFVNVSPAESNLEETYNSLMYASRVRAIVNDPNRNINSKEVARLKKLVAYWKEQAGRKGDEEDLEEIQEERAASRDKHDIRHSM</sequence>
<dbReference type="Pfam" id="PF00373">
    <property type="entry name" value="FERM_M"/>
    <property type="match status" value="1"/>
</dbReference>
<feature type="domain" description="FERM" evidence="25">
    <location>
        <begin position="638"/>
        <end position="952"/>
    </location>
</feature>
<keyword evidence="13" id="KW-0112">Calmodulin-binding</keyword>
<dbReference type="GO" id="GO:0005516">
    <property type="term" value="F:calmodulin binding"/>
    <property type="evidence" value="ECO:0007669"/>
    <property type="project" value="UniProtKB-KW"/>
</dbReference>
<dbReference type="InterPro" id="IPR000719">
    <property type="entry name" value="Prot_kinase_dom"/>
</dbReference>
<evidence type="ECO:0000256" key="4">
    <source>
        <dbReference type="ARBA" id="ARBA00010899"/>
    </source>
</evidence>
<evidence type="ECO:0000256" key="1">
    <source>
        <dbReference type="ARBA" id="ARBA00004167"/>
    </source>
</evidence>
<dbReference type="InterPro" id="IPR027640">
    <property type="entry name" value="Kinesin-like_fam"/>
</dbReference>
<keyword evidence="14" id="KW-1133">Transmembrane helix</keyword>
<dbReference type="CDD" id="cd13200">
    <property type="entry name" value="FERM_C_KCBP"/>
    <property type="match status" value="1"/>
</dbReference>
<keyword evidence="19" id="KW-0206">Cytoskeleton</keyword>
<evidence type="ECO:0000256" key="17">
    <source>
        <dbReference type="ARBA" id="ARBA00023170"/>
    </source>
</evidence>
<keyword evidence="9" id="KW-0732">Signal</keyword>
<dbReference type="InterPro" id="IPR036961">
    <property type="entry name" value="Kinesin_motor_dom_sf"/>
</dbReference>
<keyword evidence="29" id="KW-1185">Reference proteome</keyword>
<keyword evidence="17" id="KW-0675">Receptor</keyword>
<keyword evidence="10" id="KW-0677">Repeat</keyword>
<evidence type="ECO:0000256" key="10">
    <source>
        <dbReference type="ARBA" id="ARBA00022737"/>
    </source>
</evidence>
<dbReference type="FunFam" id="1.20.80.10:FF:000018">
    <property type="entry name" value="Kinesin-like calmodulin binding protein"/>
    <property type="match status" value="1"/>
</dbReference>
<evidence type="ECO:0000256" key="22">
    <source>
        <dbReference type="SAM" id="Coils"/>
    </source>
</evidence>
<feature type="coiled-coil region" evidence="22">
    <location>
        <begin position="976"/>
        <end position="1024"/>
    </location>
</feature>
<dbReference type="CDD" id="cd01366">
    <property type="entry name" value="KISc_C_terminal"/>
    <property type="match status" value="1"/>
</dbReference>
<dbReference type="InterPro" id="IPR027417">
    <property type="entry name" value="P-loop_NTPase"/>
</dbReference>
<comment type="similarity">
    <text evidence="4">Belongs to the TRAFAC class myosin-kinesin ATPase superfamily. Kinesin family. KIN-14 subfamily.</text>
</comment>
<dbReference type="InterPro" id="IPR000857">
    <property type="entry name" value="MyTH4_dom"/>
</dbReference>
<reference evidence="28" key="1">
    <citation type="submission" date="2023-05" db="EMBL/GenBank/DDBJ databases">
        <title>Nepenthes gracilis genome sequencing.</title>
        <authorList>
            <person name="Fukushima K."/>
        </authorList>
    </citation>
    <scope>NUCLEOTIDE SEQUENCE</scope>
    <source>
        <strain evidence="28">SING2019-196</strain>
    </source>
</reference>
<dbReference type="InterPro" id="IPR019749">
    <property type="entry name" value="Band_41_domain"/>
</dbReference>
<evidence type="ECO:0000256" key="14">
    <source>
        <dbReference type="ARBA" id="ARBA00022989"/>
    </source>
</evidence>
<evidence type="ECO:0000256" key="5">
    <source>
        <dbReference type="ARBA" id="ARBA00022490"/>
    </source>
</evidence>
<name>A0AAD3XRW9_NEPGR</name>
<keyword evidence="16" id="KW-0472">Membrane</keyword>
<dbReference type="SMART" id="SM00295">
    <property type="entry name" value="B41"/>
    <property type="match status" value="1"/>
</dbReference>
<organism evidence="28 29">
    <name type="scientific">Nepenthes gracilis</name>
    <name type="common">Slender pitcher plant</name>
    <dbReference type="NCBI Taxonomy" id="150966"/>
    <lineage>
        <taxon>Eukaryota</taxon>
        <taxon>Viridiplantae</taxon>
        <taxon>Streptophyta</taxon>
        <taxon>Embryophyta</taxon>
        <taxon>Tracheophyta</taxon>
        <taxon>Spermatophyta</taxon>
        <taxon>Magnoliopsida</taxon>
        <taxon>eudicotyledons</taxon>
        <taxon>Gunneridae</taxon>
        <taxon>Pentapetalae</taxon>
        <taxon>Caryophyllales</taxon>
        <taxon>Nepenthaceae</taxon>
        <taxon>Nepenthes</taxon>
    </lineage>
</organism>
<dbReference type="GO" id="GO:0003777">
    <property type="term" value="F:microtubule motor activity"/>
    <property type="evidence" value="ECO:0007669"/>
    <property type="project" value="InterPro"/>
</dbReference>
<evidence type="ECO:0000256" key="13">
    <source>
        <dbReference type="ARBA" id="ARBA00022860"/>
    </source>
</evidence>
<evidence type="ECO:0000259" key="24">
    <source>
        <dbReference type="PROSITE" id="PS50011"/>
    </source>
</evidence>
<keyword evidence="18 21" id="KW-0505">Motor protein</keyword>
<dbReference type="GO" id="GO:0005856">
    <property type="term" value="C:cytoskeleton"/>
    <property type="evidence" value="ECO:0007669"/>
    <property type="project" value="UniProtKB-SubCell"/>
</dbReference>
<evidence type="ECO:0000313" key="29">
    <source>
        <dbReference type="Proteomes" id="UP001279734"/>
    </source>
</evidence>
<evidence type="ECO:0000256" key="16">
    <source>
        <dbReference type="ARBA" id="ARBA00023136"/>
    </source>
</evidence>
<proteinExistence type="inferred from homology"/>
<evidence type="ECO:0000256" key="20">
    <source>
        <dbReference type="ARBA" id="ARBA00075899"/>
    </source>
</evidence>
<evidence type="ECO:0000256" key="7">
    <source>
        <dbReference type="ARBA" id="ARBA00022614"/>
    </source>
</evidence>
<dbReference type="SUPFAM" id="SSF56821">
    <property type="entry name" value="Prismane protein-like"/>
    <property type="match status" value="1"/>
</dbReference>
<evidence type="ECO:0000259" key="26">
    <source>
        <dbReference type="PROSITE" id="PS50067"/>
    </source>
</evidence>
<dbReference type="InterPro" id="IPR038185">
    <property type="entry name" value="MyTH4_dom_sf"/>
</dbReference>
<evidence type="ECO:0000256" key="3">
    <source>
        <dbReference type="ARBA" id="ARBA00008171"/>
    </source>
</evidence>
<feature type="coiled-coil region" evidence="22">
    <location>
        <begin position="1053"/>
        <end position="1213"/>
    </location>
</feature>
<comment type="caution">
    <text evidence="28">The sequence shown here is derived from an EMBL/GenBank/DDBJ whole genome shotgun (WGS) entry which is preliminary data.</text>
</comment>
<dbReference type="Gene3D" id="1.20.80.10">
    <property type="match status" value="1"/>
</dbReference>
<feature type="domain" description="MyTH4" evidence="27">
    <location>
        <begin position="474"/>
        <end position="633"/>
    </location>
</feature>
<evidence type="ECO:0000256" key="23">
    <source>
        <dbReference type="SAM" id="MobiDB-lite"/>
    </source>
</evidence>
<dbReference type="PRINTS" id="PR00380">
    <property type="entry name" value="KINESINHEAVY"/>
</dbReference>
<dbReference type="InterPro" id="IPR019821">
    <property type="entry name" value="Kinesin_motor_CS"/>
</dbReference>
<feature type="region of interest" description="Disordered" evidence="23">
    <location>
        <begin position="368"/>
        <end position="401"/>
    </location>
</feature>
<dbReference type="Gene3D" id="6.10.250.760">
    <property type="match status" value="1"/>
</dbReference>
<dbReference type="Pfam" id="PF02174">
    <property type="entry name" value="IRS"/>
    <property type="match status" value="1"/>
</dbReference>
<dbReference type="SUPFAM" id="SSF50729">
    <property type="entry name" value="PH domain-like"/>
    <property type="match status" value="1"/>
</dbReference>
<evidence type="ECO:0000256" key="11">
    <source>
        <dbReference type="ARBA" id="ARBA00022741"/>
    </source>
</evidence>
<evidence type="ECO:0000256" key="9">
    <source>
        <dbReference type="ARBA" id="ARBA00022729"/>
    </source>
</evidence>
<dbReference type="FunFam" id="3.10.20.90:FF:000090">
    <property type="entry name" value="Kinesin-like calmodulin-binding protein (ZWICHEL)"/>
    <property type="match status" value="1"/>
</dbReference>
<dbReference type="PROSITE" id="PS50067">
    <property type="entry name" value="KINESIN_MOTOR_2"/>
    <property type="match status" value="1"/>
</dbReference>
<feature type="domain" description="Kinesin motor" evidence="26">
    <location>
        <begin position="1248"/>
        <end position="1569"/>
    </location>
</feature>
<dbReference type="InterPro" id="IPR001752">
    <property type="entry name" value="Kinesin_motor_dom"/>
</dbReference>
<dbReference type="FunFam" id="1.25.40.530:FF:000005">
    <property type="entry name" value="Kinesin-like calmodulin-binding protein (ZWICHEL)"/>
    <property type="match status" value="1"/>
</dbReference>
<dbReference type="GO" id="GO:0007018">
    <property type="term" value="P:microtubule-based movement"/>
    <property type="evidence" value="ECO:0007669"/>
    <property type="project" value="InterPro"/>
</dbReference>
<keyword evidence="7" id="KW-0433">Leucine-rich repeat</keyword>
<evidence type="ECO:0000256" key="6">
    <source>
        <dbReference type="ARBA" id="ARBA00022553"/>
    </source>
</evidence>
<keyword evidence="6" id="KW-0597">Phosphoprotein</keyword>
<keyword evidence="12 21" id="KW-0067">ATP-binding</keyword>
<dbReference type="PANTHER" id="PTHR47972">
    <property type="entry name" value="KINESIN-LIKE PROTEIN KLP-3"/>
    <property type="match status" value="1"/>
</dbReference>
<dbReference type="GO" id="GO:0016020">
    <property type="term" value="C:membrane"/>
    <property type="evidence" value="ECO:0007669"/>
    <property type="project" value="UniProtKB-SubCell"/>
</dbReference>
<dbReference type="FunFam" id="3.40.850.10:FF:000041">
    <property type="entry name" value="Kinesin-like calmodulin-binding protein"/>
    <property type="match status" value="1"/>
</dbReference>
<dbReference type="SUPFAM" id="SSF47031">
    <property type="entry name" value="Second domain of FERM"/>
    <property type="match status" value="1"/>
</dbReference>
<feature type="compositionally biased region" description="Basic and acidic residues" evidence="23">
    <location>
        <begin position="1610"/>
        <end position="1625"/>
    </location>
</feature>
<evidence type="ECO:0000259" key="27">
    <source>
        <dbReference type="PROSITE" id="PS51016"/>
    </source>
</evidence>
<dbReference type="PROSITE" id="PS50011">
    <property type="entry name" value="PROTEIN_KINASE_DOM"/>
    <property type="match status" value="1"/>
</dbReference>
<feature type="binding site" evidence="21">
    <location>
        <begin position="1329"/>
        <end position="1336"/>
    </location>
    <ligand>
        <name>ATP</name>
        <dbReference type="ChEBI" id="CHEBI:30616"/>
    </ligand>
</feature>
<dbReference type="InterPro" id="IPR035963">
    <property type="entry name" value="FERM_2"/>
</dbReference>
<dbReference type="InterPro" id="IPR002404">
    <property type="entry name" value="IRS_PTB"/>
</dbReference>
<evidence type="ECO:0000256" key="2">
    <source>
        <dbReference type="ARBA" id="ARBA00004245"/>
    </source>
</evidence>
<dbReference type="CDD" id="cd14473">
    <property type="entry name" value="FERM_B-lobe"/>
    <property type="match status" value="1"/>
</dbReference>
<dbReference type="GO" id="GO:0016491">
    <property type="term" value="F:oxidoreductase activity"/>
    <property type="evidence" value="ECO:0007669"/>
    <property type="project" value="InterPro"/>
</dbReference>
<feature type="compositionally biased region" description="Low complexity" evidence="23">
    <location>
        <begin position="388"/>
        <end position="401"/>
    </location>
</feature>
<dbReference type="Gene3D" id="3.40.850.10">
    <property type="entry name" value="Kinesin motor domain"/>
    <property type="match status" value="1"/>
</dbReference>
<dbReference type="PROSITE" id="PS50057">
    <property type="entry name" value="FERM_3"/>
    <property type="match status" value="1"/>
</dbReference>
<evidence type="ECO:0000256" key="15">
    <source>
        <dbReference type="ARBA" id="ARBA00023054"/>
    </source>
</evidence>
<keyword evidence="15 22" id="KW-0175">Coiled coil</keyword>
<gene>
    <name evidence="28" type="ORF">Nepgr_016779</name>
</gene>
<dbReference type="Gene3D" id="1.25.40.530">
    <property type="entry name" value="MyTH4 domain"/>
    <property type="match status" value="1"/>
</dbReference>
<dbReference type="InterPro" id="IPR011993">
    <property type="entry name" value="PH-like_dom_sf"/>
</dbReference>
<accession>A0AAD3XRW9</accession>
<comment type="similarity">
    <text evidence="3">Belongs to the protein kinase superfamily. TKL Ser/Thr protein kinase family. ROCO subfamily.</text>
</comment>
<dbReference type="SUPFAM" id="SSF52540">
    <property type="entry name" value="P-loop containing nucleoside triphosphate hydrolases"/>
    <property type="match status" value="1"/>
</dbReference>
<dbReference type="InterPro" id="IPR001245">
    <property type="entry name" value="Ser-Thr/Tyr_kinase_cat_dom"/>
</dbReference>
<dbReference type="SMART" id="SM00139">
    <property type="entry name" value="MyTH4"/>
    <property type="match status" value="1"/>
</dbReference>
<dbReference type="PROSITE" id="PS00411">
    <property type="entry name" value="KINESIN_MOTOR_1"/>
    <property type="match status" value="1"/>
</dbReference>
<evidence type="ECO:0000313" key="28">
    <source>
        <dbReference type="EMBL" id="GMH14938.1"/>
    </source>
</evidence>
<dbReference type="Pfam" id="PF00225">
    <property type="entry name" value="Kinesin"/>
    <property type="match status" value="1"/>
</dbReference>
<dbReference type="PROSITE" id="PS51016">
    <property type="entry name" value="MYTH4"/>
    <property type="match status" value="1"/>
</dbReference>
<keyword evidence="11 21" id="KW-0547">Nucleotide-binding</keyword>
<dbReference type="PANTHER" id="PTHR47972:SF16">
    <property type="entry name" value="KINESIN-LIKE PROTEIN"/>
    <property type="match status" value="1"/>
</dbReference>
<dbReference type="SMART" id="SM00129">
    <property type="entry name" value="KISc"/>
    <property type="match status" value="1"/>
</dbReference>
<keyword evidence="8" id="KW-0812">Transmembrane</keyword>
<evidence type="ECO:0000256" key="21">
    <source>
        <dbReference type="PROSITE-ProRule" id="PRU00283"/>
    </source>
</evidence>
<dbReference type="FunFam" id="2.30.29.30:FF:000131">
    <property type="entry name" value="Kinesin-like calmodulin-binding protein (ZWICHEL)"/>
    <property type="match status" value="1"/>
</dbReference>
<dbReference type="InterPro" id="IPR011009">
    <property type="entry name" value="Kinase-like_dom_sf"/>
</dbReference>
<feature type="domain" description="Protein kinase" evidence="24">
    <location>
        <begin position="57"/>
        <end position="343"/>
    </location>
</feature>
<dbReference type="GO" id="GO:0005524">
    <property type="term" value="F:ATP binding"/>
    <property type="evidence" value="ECO:0007669"/>
    <property type="project" value="UniProtKB-UniRule"/>
</dbReference>
<dbReference type="Gene3D" id="3.10.20.90">
    <property type="entry name" value="Phosphatidylinositol 3-kinase Catalytic Subunit, Chain A, domain 1"/>
    <property type="match status" value="1"/>
</dbReference>
<dbReference type="Pfam" id="PF00784">
    <property type="entry name" value="MyTH4"/>
    <property type="match status" value="1"/>
</dbReference>
<evidence type="ECO:0000256" key="12">
    <source>
        <dbReference type="ARBA" id="ARBA00022840"/>
    </source>
</evidence>
<protein>
    <recommendedName>
        <fullName evidence="20">Kinesin-like calmodulin-binding protein</fullName>
    </recommendedName>
</protein>
<dbReference type="GO" id="GO:0008017">
    <property type="term" value="F:microtubule binding"/>
    <property type="evidence" value="ECO:0007669"/>
    <property type="project" value="InterPro"/>
</dbReference>
<dbReference type="InterPro" id="IPR019748">
    <property type="entry name" value="FERM_central"/>
</dbReference>
<feature type="region of interest" description="Disordered" evidence="23">
    <location>
        <begin position="1595"/>
        <end position="1625"/>
    </location>
</feature>
<dbReference type="Gene3D" id="1.10.510.10">
    <property type="entry name" value="Transferase(Phosphotransferase) domain 1"/>
    <property type="match status" value="1"/>
</dbReference>
<evidence type="ECO:0000256" key="19">
    <source>
        <dbReference type="ARBA" id="ARBA00023212"/>
    </source>
</evidence>
<dbReference type="InterPro" id="IPR000299">
    <property type="entry name" value="FERM_domain"/>
</dbReference>
<dbReference type="FunFam" id="3.30.200.20:FF:000486">
    <property type="entry name" value="Leucine-rich repeat receptor-like protein kinase"/>
    <property type="match status" value="1"/>
</dbReference>
<dbReference type="Proteomes" id="UP001279734">
    <property type="component" value="Unassembled WGS sequence"/>
</dbReference>
<dbReference type="InterPro" id="IPR011254">
    <property type="entry name" value="Prismane-like_sf"/>
</dbReference>
<dbReference type="InterPro" id="IPR014352">
    <property type="entry name" value="FERM/acyl-CoA-bd_prot_sf"/>
</dbReference>
<evidence type="ECO:0000259" key="25">
    <source>
        <dbReference type="PROSITE" id="PS50057"/>
    </source>
</evidence>
<keyword evidence="5" id="KW-0963">Cytoplasm</keyword>